<feature type="region of interest" description="Disordered" evidence="1">
    <location>
        <begin position="1826"/>
        <end position="1862"/>
    </location>
</feature>
<dbReference type="Proteomes" id="UP000053268">
    <property type="component" value="Unassembled WGS sequence"/>
</dbReference>
<proteinExistence type="predicted"/>
<feature type="region of interest" description="Disordered" evidence="1">
    <location>
        <begin position="878"/>
        <end position="898"/>
    </location>
</feature>
<evidence type="ECO:0000313" key="3">
    <source>
        <dbReference type="Proteomes" id="UP000053268"/>
    </source>
</evidence>
<feature type="compositionally biased region" description="Polar residues" evidence="1">
    <location>
        <begin position="1057"/>
        <end position="1067"/>
    </location>
</feature>
<sequence>MSALEKFKRRLVRDIARRQYVEGQPEDEMWDQLKIEYGCDCFLLWQHMKVLTSKKLKRMLAAEDRMDLITPVARMTSTDWLAFDLVLVHQDVDVIGEELIQSGKPESPVLERLFQLVMSHEIENLSGDRLVAKWVVLTRKYNTRGRECSPMLLQRRWYQLKDLSRRRFYQFWWLFRGNAKNLAKATRPTKLQIRVTERLPNLITKRFVQWKDLINSGKIIQAVQFESRRRNVKPNCNSDDPDLVVIEPHVETIEVAADSDDEDGHVAQKDNTEDITQMDENEKQFEHTSKTAENNTKSTENDNASDRLNKDSHLKVSVKTEPIEVLELNDTLSDDELMETDNIEVIEENSASEEVENDATYPEDDTVFPKITNIMGNVDMTESNDKCNPTCQETVTNEVISDSEDPPIESDITLNIISEDSNKTVEENVKKKFPFSSEDVMDFNELPSTLEFVDDGIDFVDDDEESVEEEKPDTEVGDEIVNLDDVDPSYGIDRKLIMIPITYTKKLDDMEILQNIDYSTVKGNELIELIEAQSRSIKINTANIKTEVETENEQIDETAIEDHKVTIHNVEIDEARIQDYIQVNNEGEIENADNIYGIKVKIEKEEIDKTESEDDTEKCEVPRIKYTSWLLQKPKHRNYNPILLCKNPDFNTRLKRLSVGFFLSERNRRLFNACKPLTIDMHKAFESKLVNNVLYLETTTIPNIKRETVPEACENTASVIPSAVPVQSLLDITRAEHKDVEPEKLQMDKSKPSPAYEHKNEKVIERGHVINEPLNSPMACATGNLLNAAVCPAPTSVSDNQPAQLVESELNTRHNLINDKKNKKAKPKPPPPVPKWSNYSSNLPQYEESLITQDTLHKVICLLDTGMFLLRKKAPPVEAPKRPNTRLSAGMISGGVPQPLKKVTKKETVKLPADENKLNSKQNMTVENSLEKVAKRKRNRANQTIAANSGFCCWSRHQIEFVRPEINNTSFVKSKKYRHLCPMLECFCCCQKDLLNLLTSGKQLDDHTYSCDGEIPGPKERETTVKVIRDVAIQARSIQNEYGEMEIKSAIELYHPQNKNLPKNDQGTRGRRKSKDTGSNPPITRAVIHSSVSTQFENKYDVTTQYTHTNTCDTVSHVHAKTPPPIKANIIPAIPHRGNKAEVLSVTASAGWQSAIPSVAIDNNIVQKAVIETISLIEEEPSYQTPNSPPQGLLPQGVNILLLPDNTLSVSIDPGVKIDPASLSKLPEILSVVQKKLLESGTLNRNLKLPIRKWKYPIRKDIGFNYTNSNMPVNQQTNVQLNPQINVINENANVTQENAEFHILNTQVNDTEDNAELIAIDPKVQITEESALLRILKSDVNVAKDNAELIAMGPKVHVTEESAQLHMLTPEVNVTHDNAELIAMVPEVQVSQESAQLHILTSETDVEKENVNMKFLNNEENAEFIVMKPKEPFAEQNTESNIVSTEDDVSQDTAEVNLMCSEDHISEESVENLDMNSERNVGEKSADQNLNAGDAENHVMNSEFIATQGNIENNVVNAELNTIPENTGLNSQYSNTNTDFNTAQSTHMLYVGSTNSESKEATEENVRKDDEDKLTYTDYIVKVAPETNRKSILSDLMTMSGISTEDTNMATESPVINNVTTEHNTYNVINNVATTNIINSNLQNNPYYLTNTQNIGGNIQISPPPKKVKKVMVFIKKKLKKKTTTNNSVIDLTEDDTPVDPPADTSADTSVDTSADSPADPPADTSKQNEPPSDYMQKKENNSKKILNLKRAKLIRVPAAAVPTKIYQAAQSLLKKDNAGPVETNANLSPSDIEKQMKIHLAKQYRQFNRKPTILDILKNIKNSKAMQVTQKTRNESESSDDEPLAKKSRRMRTQNNESNSVSVVPIDQYNLPVEYTDGPLVCVSVVDNQISNTNVDDRDSDMNADGEEDAILGI</sequence>
<feature type="compositionally biased region" description="Basic and acidic residues" evidence="1">
    <location>
        <begin position="304"/>
        <end position="314"/>
    </location>
</feature>
<feature type="region of interest" description="Disordered" evidence="1">
    <location>
        <begin position="1893"/>
        <end position="1915"/>
    </location>
</feature>
<reference evidence="2 3" key="1">
    <citation type="journal article" date="2015" name="Nat. Commun.">
        <title>Outbred genome sequencing and CRISPR/Cas9 gene editing in butterflies.</title>
        <authorList>
            <person name="Li X."/>
            <person name="Fan D."/>
            <person name="Zhang W."/>
            <person name="Liu G."/>
            <person name="Zhang L."/>
            <person name="Zhao L."/>
            <person name="Fang X."/>
            <person name="Chen L."/>
            <person name="Dong Y."/>
            <person name="Chen Y."/>
            <person name="Ding Y."/>
            <person name="Zhao R."/>
            <person name="Feng M."/>
            <person name="Zhu Y."/>
            <person name="Feng Y."/>
            <person name="Jiang X."/>
            <person name="Zhu D."/>
            <person name="Xiang H."/>
            <person name="Feng X."/>
            <person name="Li S."/>
            <person name="Wang J."/>
            <person name="Zhang G."/>
            <person name="Kronforst M.R."/>
            <person name="Wang W."/>
        </authorList>
    </citation>
    <scope>NUCLEOTIDE SEQUENCE [LARGE SCALE GENOMIC DNA]</scope>
    <source>
        <strain evidence="2">Ya'a_city_454_Px</strain>
        <tissue evidence="2">Whole body</tissue>
    </source>
</reference>
<organism evidence="2 3">
    <name type="scientific">Papilio xuthus</name>
    <name type="common">Asian swallowtail butterfly</name>
    <dbReference type="NCBI Taxonomy" id="66420"/>
    <lineage>
        <taxon>Eukaryota</taxon>
        <taxon>Metazoa</taxon>
        <taxon>Ecdysozoa</taxon>
        <taxon>Arthropoda</taxon>
        <taxon>Hexapoda</taxon>
        <taxon>Insecta</taxon>
        <taxon>Pterygota</taxon>
        <taxon>Neoptera</taxon>
        <taxon>Endopterygota</taxon>
        <taxon>Lepidoptera</taxon>
        <taxon>Glossata</taxon>
        <taxon>Ditrysia</taxon>
        <taxon>Papilionoidea</taxon>
        <taxon>Papilionidae</taxon>
        <taxon>Papilioninae</taxon>
        <taxon>Papilio</taxon>
    </lineage>
</organism>
<accession>A0A194QBL6</accession>
<protein>
    <submittedName>
        <fullName evidence="2">Uncharacterized protein</fullName>
    </submittedName>
</protein>
<gene>
    <name evidence="2" type="ORF">RR46_07670</name>
</gene>
<feature type="compositionally biased region" description="Polar residues" evidence="1">
    <location>
        <begin position="291"/>
        <end position="302"/>
    </location>
</feature>
<feature type="region of interest" description="Disordered" evidence="1">
    <location>
        <begin position="256"/>
        <end position="315"/>
    </location>
</feature>
<feature type="compositionally biased region" description="Low complexity" evidence="1">
    <location>
        <begin position="1702"/>
        <end position="1726"/>
    </location>
</feature>
<name>A0A194QBL6_PAPXU</name>
<feature type="compositionally biased region" description="Acidic residues" evidence="1">
    <location>
        <begin position="1903"/>
        <end position="1915"/>
    </location>
</feature>
<feature type="region of interest" description="Disordered" evidence="1">
    <location>
        <begin position="814"/>
        <end position="840"/>
    </location>
</feature>
<evidence type="ECO:0000256" key="1">
    <source>
        <dbReference type="SAM" id="MobiDB-lite"/>
    </source>
</evidence>
<feature type="region of interest" description="Disordered" evidence="1">
    <location>
        <begin position="1053"/>
        <end position="1085"/>
    </location>
</feature>
<feature type="region of interest" description="Disordered" evidence="1">
    <location>
        <begin position="1690"/>
        <end position="1743"/>
    </location>
</feature>
<feature type="compositionally biased region" description="Basic and acidic residues" evidence="1">
    <location>
        <begin position="280"/>
        <end position="290"/>
    </location>
</feature>
<dbReference type="EMBL" id="KQ459460">
    <property type="protein sequence ID" value="KPJ00831.1"/>
    <property type="molecule type" value="Genomic_DNA"/>
</dbReference>
<keyword evidence="3" id="KW-1185">Reference proteome</keyword>
<evidence type="ECO:0000313" key="2">
    <source>
        <dbReference type="EMBL" id="KPJ00831.1"/>
    </source>
</evidence>